<organism evidence="16 17">
    <name type="scientific">Pogonomyrmex barbatus</name>
    <name type="common">red harvester ant</name>
    <dbReference type="NCBI Taxonomy" id="144034"/>
    <lineage>
        <taxon>Eukaryota</taxon>
        <taxon>Metazoa</taxon>
        <taxon>Ecdysozoa</taxon>
        <taxon>Arthropoda</taxon>
        <taxon>Hexapoda</taxon>
        <taxon>Insecta</taxon>
        <taxon>Pterygota</taxon>
        <taxon>Neoptera</taxon>
        <taxon>Endopterygota</taxon>
        <taxon>Hymenoptera</taxon>
        <taxon>Apocrita</taxon>
        <taxon>Aculeata</taxon>
        <taxon>Formicoidea</taxon>
        <taxon>Formicidae</taxon>
        <taxon>Myrmicinae</taxon>
        <taxon>Pogonomyrmex</taxon>
    </lineage>
</organism>
<dbReference type="RefSeq" id="XP_025074270.1">
    <property type="nucleotide sequence ID" value="XM_025218485.1"/>
</dbReference>
<proteinExistence type="inferred from homology"/>
<dbReference type="PANTHER" id="PTHR16320">
    <property type="entry name" value="SPHINGOMYELINASE FAMILY MEMBER"/>
    <property type="match status" value="1"/>
</dbReference>
<dbReference type="OrthoDB" id="387657at2759"/>
<keyword evidence="16" id="KW-1185">Reference proteome</keyword>
<keyword evidence="10" id="KW-0746">Sphingolipid metabolism</keyword>
<dbReference type="GO" id="GO:0046872">
    <property type="term" value="F:metal ion binding"/>
    <property type="evidence" value="ECO:0007669"/>
    <property type="project" value="UniProtKB-KW"/>
</dbReference>
<evidence type="ECO:0000256" key="6">
    <source>
        <dbReference type="ARBA" id="ARBA00022692"/>
    </source>
</evidence>
<keyword evidence="13 14" id="KW-0472">Membrane</keyword>
<comment type="pathway">
    <text evidence="3">Sphingolipid metabolism.</text>
</comment>
<evidence type="ECO:0000256" key="3">
    <source>
        <dbReference type="ARBA" id="ARBA00004991"/>
    </source>
</evidence>
<evidence type="ECO:0000256" key="13">
    <source>
        <dbReference type="ARBA" id="ARBA00023136"/>
    </source>
</evidence>
<dbReference type="Pfam" id="PF03372">
    <property type="entry name" value="Exo_endo_phos"/>
    <property type="match status" value="1"/>
</dbReference>
<sequence>MYTYVDACIPRTCQDDIPEIKVTMANEISVNILTLNCWGIPYVSKDRSTRMSAIADKCASREYDIICLQEVWSVDDFNMIKARAQEVLPYSHYFYSGVFGSGICILSRYPIHDVMFHKWPLNGYVHKIHHGDWFGGKGVGLCKIKIRNMNINVYITHLHAEYNRDNDEYMAHRVLQAFDTAQFVRMTSGGADAVILAGDLNTESQDLAYKIIRGVADLADTCPNSSSHIGTNECANNSYTSSKLARTKPDGKRIDHIMYLGSGTIKVEVTNFQHPLPNRVPYKNFSYSDHEAVMATLKFTNENHGKDTLDVTDSLKEAIVICENALKSVQRQRFWYAVSAGILVIPLIWSIWLNCLNTSLAVDIGLNIACILLTAILCYTLFMSSIWNSVEKNALKAGRLGIEIYMTQLGNINGPHQN</sequence>
<evidence type="ECO:0000313" key="16">
    <source>
        <dbReference type="Proteomes" id="UP000504615"/>
    </source>
</evidence>
<dbReference type="GO" id="GO:0004767">
    <property type="term" value="F:sphingomyelin phosphodiesterase activity"/>
    <property type="evidence" value="ECO:0007669"/>
    <property type="project" value="UniProtKB-EC"/>
</dbReference>
<keyword evidence="12" id="KW-0443">Lipid metabolism</keyword>
<evidence type="ECO:0000256" key="7">
    <source>
        <dbReference type="ARBA" id="ARBA00022723"/>
    </source>
</evidence>
<dbReference type="InterPro" id="IPR038772">
    <property type="entry name" value="Sph/SMPD2-like"/>
</dbReference>
<evidence type="ECO:0000259" key="15">
    <source>
        <dbReference type="Pfam" id="PF03372"/>
    </source>
</evidence>
<keyword evidence="11 14" id="KW-1133">Transmembrane helix</keyword>
<comment type="similarity">
    <text evidence="4">Belongs to the neutral sphingomyelinase family.</text>
</comment>
<evidence type="ECO:0000256" key="5">
    <source>
        <dbReference type="ARBA" id="ARBA00012369"/>
    </source>
</evidence>
<dbReference type="Proteomes" id="UP000504615">
    <property type="component" value="Unplaced"/>
</dbReference>
<dbReference type="GO" id="GO:0016020">
    <property type="term" value="C:membrane"/>
    <property type="evidence" value="ECO:0007669"/>
    <property type="project" value="UniProtKB-SubCell"/>
</dbReference>
<dbReference type="PANTHER" id="PTHR16320:SF24">
    <property type="entry name" value="PHOSPHODIESTERASE, PUTATIVE-RELATED"/>
    <property type="match status" value="1"/>
</dbReference>
<evidence type="ECO:0000256" key="9">
    <source>
        <dbReference type="ARBA" id="ARBA00022842"/>
    </source>
</evidence>
<keyword evidence="7" id="KW-0479">Metal-binding</keyword>
<dbReference type="SUPFAM" id="SSF56219">
    <property type="entry name" value="DNase I-like"/>
    <property type="match status" value="1"/>
</dbReference>
<evidence type="ECO:0000256" key="11">
    <source>
        <dbReference type="ARBA" id="ARBA00022989"/>
    </source>
</evidence>
<dbReference type="Gene3D" id="3.60.10.10">
    <property type="entry name" value="Endonuclease/exonuclease/phosphatase"/>
    <property type="match status" value="1"/>
</dbReference>
<feature type="transmembrane region" description="Helical" evidence="14">
    <location>
        <begin position="334"/>
        <end position="352"/>
    </location>
</feature>
<evidence type="ECO:0000256" key="2">
    <source>
        <dbReference type="ARBA" id="ARBA00004760"/>
    </source>
</evidence>
<evidence type="ECO:0000256" key="12">
    <source>
        <dbReference type="ARBA" id="ARBA00023098"/>
    </source>
</evidence>
<comment type="pathway">
    <text evidence="2">Lipid metabolism; sphingolipid metabolism.</text>
</comment>
<reference evidence="17" key="1">
    <citation type="submission" date="2025-08" db="UniProtKB">
        <authorList>
            <consortium name="RefSeq"/>
        </authorList>
    </citation>
    <scope>IDENTIFICATION</scope>
</reference>
<accession>A0A8N1S637</accession>
<evidence type="ECO:0000313" key="17">
    <source>
        <dbReference type="RefSeq" id="XP_025074270.1"/>
    </source>
</evidence>
<gene>
    <name evidence="17" type="primary">LOC105428073</name>
</gene>
<dbReference type="AlphaFoldDB" id="A0A8N1S637"/>
<dbReference type="InterPro" id="IPR036691">
    <property type="entry name" value="Endo/exonu/phosph_ase_sf"/>
</dbReference>
<evidence type="ECO:0000256" key="14">
    <source>
        <dbReference type="SAM" id="Phobius"/>
    </source>
</evidence>
<feature type="domain" description="Endonuclease/exonuclease/phosphatase" evidence="15">
    <location>
        <begin position="33"/>
        <end position="290"/>
    </location>
</feature>
<name>A0A8N1S637_9HYME</name>
<protein>
    <recommendedName>
        <fullName evidence="5">sphingomyelin phosphodiesterase</fullName>
        <ecNumber evidence="5">3.1.4.12</ecNumber>
    </recommendedName>
</protein>
<keyword evidence="6 14" id="KW-0812">Transmembrane</keyword>
<evidence type="ECO:0000256" key="10">
    <source>
        <dbReference type="ARBA" id="ARBA00022919"/>
    </source>
</evidence>
<evidence type="ECO:0000256" key="4">
    <source>
        <dbReference type="ARBA" id="ARBA00006335"/>
    </source>
</evidence>
<comment type="subcellular location">
    <subcellularLocation>
        <location evidence="1">Membrane</location>
        <topology evidence="1">Multi-pass membrane protein</topology>
    </subcellularLocation>
</comment>
<dbReference type="EC" id="3.1.4.12" evidence="5"/>
<evidence type="ECO:0000256" key="1">
    <source>
        <dbReference type="ARBA" id="ARBA00004141"/>
    </source>
</evidence>
<keyword evidence="9" id="KW-0460">Magnesium</keyword>
<keyword evidence="8" id="KW-0378">Hydrolase</keyword>
<dbReference type="CTD" id="38396"/>
<feature type="transmembrane region" description="Helical" evidence="14">
    <location>
        <begin position="364"/>
        <end position="382"/>
    </location>
</feature>
<dbReference type="GO" id="GO:0006665">
    <property type="term" value="P:sphingolipid metabolic process"/>
    <property type="evidence" value="ECO:0007669"/>
    <property type="project" value="UniProtKB-KW"/>
</dbReference>
<evidence type="ECO:0000256" key="8">
    <source>
        <dbReference type="ARBA" id="ARBA00022801"/>
    </source>
</evidence>
<dbReference type="GeneID" id="105428073"/>
<dbReference type="InterPro" id="IPR005135">
    <property type="entry name" value="Endo/exonuclease/phosphatase"/>
</dbReference>